<accession>A0A919W193</accession>
<evidence type="ECO:0000313" key="1">
    <source>
        <dbReference type="EMBL" id="GIM90154.1"/>
    </source>
</evidence>
<dbReference type="NCBIfam" id="NF045478">
    <property type="entry name" value="XF1762_fam"/>
    <property type="match status" value="1"/>
</dbReference>
<gene>
    <name evidence="1" type="ORF">Ato02nite_019470</name>
</gene>
<dbReference type="EMBL" id="BOQN01000023">
    <property type="protein sequence ID" value="GIM90154.1"/>
    <property type="molecule type" value="Genomic_DNA"/>
</dbReference>
<proteinExistence type="predicted"/>
<name>A0A919W193_9ACTN</name>
<sequence>MKVRTVPVTFAQASAFITDWHRHHRPPAGHKFSIGAANGDNLLVGVAVVGRPVARLLQDGLTLTATTDIRTCGMPPSGALWRTRIHSGDQLGSRFGTLVAGERATSQTGLLAGGGCAWAHAFAS</sequence>
<keyword evidence="2" id="KW-1185">Reference proteome</keyword>
<evidence type="ECO:0000313" key="2">
    <source>
        <dbReference type="Proteomes" id="UP000677082"/>
    </source>
</evidence>
<dbReference type="AlphaFoldDB" id="A0A919W193"/>
<organism evidence="1 2">
    <name type="scientific">Paractinoplanes toevensis</name>
    <dbReference type="NCBI Taxonomy" id="571911"/>
    <lineage>
        <taxon>Bacteria</taxon>
        <taxon>Bacillati</taxon>
        <taxon>Actinomycetota</taxon>
        <taxon>Actinomycetes</taxon>
        <taxon>Micromonosporales</taxon>
        <taxon>Micromonosporaceae</taxon>
        <taxon>Paractinoplanes</taxon>
    </lineage>
</organism>
<protein>
    <submittedName>
        <fullName evidence="1">Uncharacterized protein</fullName>
    </submittedName>
</protein>
<comment type="caution">
    <text evidence="1">The sequence shown here is derived from an EMBL/GenBank/DDBJ whole genome shotgun (WGS) entry which is preliminary data.</text>
</comment>
<dbReference type="InterPro" id="IPR053780">
    <property type="entry name" value="Gp66-like"/>
</dbReference>
<dbReference type="Proteomes" id="UP000677082">
    <property type="component" value="Unassembled WGS sequence"/>
</dbReference>
<reference evidence="1 2" key="1">
    <citation type="submission" date="2021-03" db="EMBL/GenBank/DDBJ databases">
        <title>Whole genome shotgun sequence of Actinoplanes toevensis NBRC 105298.</title>
        <authorList>
            <person name="Komaki H."/>
            <person name="Tamura T."/>
        </authorList>
    </citation>
    <scope>NUCLEOTIDE SEQUENCE [LARGE SCALE GENOMIC DNA]</scope>
    <source>
        <strain evidence="1 2">NBRC 105298</strain>
    </source>
</reference>